<name>A0AC34RQB8_9BILA</name>
<sequence length="82" mass="9037">MLSALFNSYCDPSNKRKTSTTSNTSVNSVEKELATELRRYSLACASDDKSFKKMKCQGEENLKTINVVENQKEKGGRGGGLI</sequence>
<dbReference type="Proteomes" id="UP000887576">
    <property type="component" value="Unplaced"/>
</dbReference>
<organism evidence="1 2">
    <name type="scientific">Panagrolaimus sp. JU765</name>
    <dbReference type="NCBI Taxonomy" id="591449"/>
    <lineage>
        <taxon>Eukaryota</taxon>
        <taxon>Metazoa</taxon>
        <taxon>Ecdysozoa</taxon>
        <taxon>Nematoda</taxon>
        <taxon>Chromadorea</taxon>
        <taxon>Rhabditida</taxon>
        <taxon>Tylenchina</taxon>
        <taxon>Panagrolaimomorpha</taxon>
        <taxon>Panagrolaimoidea</taxon>
        <taxon>Panagrolaimidae</taxon>
        <taxon>Panagrolaimus</taxon>
    </lineage>
</organism>
<evidence type="ECO:0000313" key="1">
    <source>
        <dbReference type="Proteomes" id="UP000887576"/>
    </source>
</evidence>
<accession>A0AC34RQB8</accession>
<dbReference type="WBParaSite" id="JU765_v2.g9195.t1">
    <property type="protein sequence ID" value="JU765_v2.g9195.t1"/>
    <property type="gene ID" value="JU765_v2.g9195"/>
</dbReference>
<proteinExistence type="predicted"/>
<reference evidence="2" key="1">
    <citation type="submission" date="2022-11" db="UniProtKB">
        <authorList>
            <consortium name="WormBaseParasite"/>
        </authorList>
    </citation>
    <scope>IDENTIFICATION</scope>
</reference>
<protein>
    <submittedName>
        <fullName evidence="2">LIM zinc-binding domain-containing protein</fullName>
    </submittedName>
</protein>
<evidence type="ECO:0000313" key="2">
    <source>
        <dbReference type="WBParaSite" id="JU765_v2.g9195.t1"/>
    </source>
</evidence>